<protein>
    <submittedName>
        <fullName evidence="2">Uncharacterized protein</fullName>
    </submittedName>
</protein>
<feature type="region of interest" description="Disordered" evidence="1">
    <location>
        <begin position="1"/>
        <end position="37"/>
    </location>
</feature>
<evidence type="ECO:0000313" key="2">
    <source>
        <dbReference type="EMBL" id="SPK75788.1"/>
    </source>
</evidence>
<evidence type="ECO:0000313" key="3">
    <source>
        <dbReference type="Proteomes" id="UP000255505"/>
    </source>
</evidence>
<keyword evidence="2" id="KW-0614">Plasmid</keyword>
<sequence length="73" mass="8393">MEGAGLRGAFAQPGGTKRPLGSRPRSKDHGSVRHSRTQRIVESPYTYFYIFHLYTKCRYPSLRICHDVRATRP</sequence>
<dbReference type="Proteomes" id="UP000255505">
    <property type="component" value="Plasmid II"/>
</dbReference>
<gene>
    <name evidence="2" type="ORF">CT19425_MP60164</name>
</gene>
<organism evidence="2 3">
    <name type="scientific">Cupriavidus taiwanensis</name>
    <dbReference type="NCBI Taxonomy" id="164546"/>
    <lineage>
        <taxon>Bacteria</taxon>
        <taxon>Pseudomonadati</taxon>
        <taxon>Pseudomonadota</taxon>
        <taxon>Betaproteobacteria</taxon>
        <taxon>Burkholderiales</taxon>
        <taxon>Burkholderiaceae</taxon>
        <taxon>Cupriavidus</taxon>
    </lineage>
</organism>
<reference evidence="2 3" key="1">
    <citation type="submission" date="2018-01" db="EMBL/GenBank/DDBJ databases">
        <authorList>
            <person name="Gaut B.S."/>
            <person name="Morton B.R."/>
            <person name="Clegg M.T."/>
            <person name="Duvall M.R."/>
        </authorList>
    </citation>
    <scope>NUCLEOTIDE SEQUENCE [LARGE SCALE GENOMIC DNA]</scope>
    <source>
        <strain evidence="2">Cupriavidus taiwanensis LMG 19425</strain>
        <plasmid evidence="3">Plasmid ii</plasmid>
    </source>
</reference>
<name>A0A375INW8_9BURK</name>
<accession>A0A375INW8</accession>
<proteinExistence type="predicted"/>
<dbReference type="EMBL" id="LT991977">
    <property type="protein sequence ID" value="SPK75788.1"/>
    <property type="molecule type" value="Genomic_DNA"/>
</dbReference>
<evidence type="ECO:0000256" key="1">
    <source>
        <dbReference type="SAM" id="MobiDB-lite"/>
    </source>
</evidence>
<dbReference type="AlphaFoldDB" id="A0A375INW8"/>
<geneLocation type="plasmid" evidence="2">
    <name>II</name>
</geneLocation>